<evidence type="ECO:0000256" key="15">
    <source>
        <dbReference type="RuleBase" id="RU000411"/>
    </source>
</evidence>
<dbReference type="RefSeq" id="XP_008072547.1">
    <property type="nucleotide sequence ID" value="XM_008074356.1"/>
</dbReference>
<dbReference type="PANTHER" id="PTHR11461:SF13">
    <property type="entry name" value="ANGIOTENSINOGEN"/>
    <property type="match status" value="1"/>
</dbReference>
<dbReference type="OrthoDB" id="7817921at2759"/>
<keyword evidence="7" id="KW-0838">Vasoactive</keyword>
<evidence type="ECO:0000256" key="3">
    <source>
        <dbReference type="ARBA" id="ARBA00009500"/>
    </source>
</evidence>
<dbReference type="KEGG" id="csyr:103276903"/>
<evidence type="ECO:0000256" key="6">
    <source>
        <dbReference type="ARBA" id="ARBA00022729"/>
    </source>
</evidence>
<keyword evidence="18" id="KW-1185">Reference proteome</keyword>
<evidence type="ECO:0000259" key="17">
    <source>
        <dbReference type="SMART" id="SM00093"/>
    </source>
</evidence>
<dbReference type="PRINTS" id="PR00654">
    <property type="entry name" value="ANGIOTENSNGN"/>
</dbReference>
<evidence type="ECO:0000256" key="10">
    <source>
        <dbReference type="ARBA" id="ARBA00023322"/>
    </source>
</evidence>
<evidence type="ECO:0000256" key="12">
    <source>
        <dbReference type="ARBA" id="ARBA00029391"/>
    </source>
</evidence>
<dbReference type="GO" id="GO:0005615">
    <property type="term" value="C:extracellular space"/>
    <property type="evidence" value="ECO:0007669"/>
    <property type="project" value="InterPro"/>
</dbReference>
<comment type="function">
    <text evidence="11">Stimulates aldosterone release.</text>
</comment>
<dbReference type="GO" id="GO:0042981">
    <property type="term" value="P:regulation of apoptotic process"/>
    <property type="evidence" value="ECO:0007669"/>
    <property type="project" value="TreeGrafter"/>
</dbReference>
<dbReference type="GO" id="GO:0003081">
    <property type="term" value="P:regulation of systemic arterial blood pressure by renin-angiotensin"/>
    <property type="evidence" value="ECO:0007669"/>
    <property type="project" value="InterPro"/>
</dbReference>
<dbReference type="InterPro" id="IPR023796">
    <property type="entry name" value="Serpin_dom"/>
</dbReference>
<dbReference type="SUPFAM" id="SSF56574">
    <property type="entry name" value="Serpins"/>
    <property type="match status" value="1"/>
</dbReference>
<evidence type="ECO:0000256" key="9">
    <source>
        <dbReference type="ARBA" id="ARBA00023180"/>
    </source>
</evidence>
<accession>A0A1U7V4B7</accession>
<keyword evidence="9" id="KW-0325">Glycoprotein</keyword>
<gene>
    <name evidence="19" type="primary">AGT</name>
</gene>
<reference evidence="19" key="1">
    <citation type="submission" date="2025-08" db="UniProtKB">
        <authorList>
            <consortium name="RefSeq"/>
        </authorList>
    </citation>
    <scope>IDENTIFICATION</scope>
</reference>
<protein>
    <recommendedName>
        <fullName evidence="4">Angiotensinogen</fullName>
    </recommendedName>
    <alternativeName>
        <fullName evidence="13">Serpin A8</fullName>
    </alternativeName>
</protein>
<dbReference type="STRING" id="1868482.ENSTSYP00000004691"/>
<comment type="similarity">
    <text evidence="3 15">Belongs to the serpin family.</text>
</comment>
<sequence length="478" mass="51252">MAPVGVNLRAVILCLLTCAGLVAGDRIYIHPFHLLTYSKSSCEQLEKSDEVTSRDPTFTPAPIQAKTAPADEQALRDQLALVAETLEAEDQSRAAKVGMLANFLGFRMYKALREMSSVADGSVVLSTTALFGTIASFYLGALDPTARSLQALLGVPVEDQGCTSRLDGHKVLSALRAIQGLLVSQGGPASQAQLQLSTAVCLFTAPGLRLKQPFVQSLALFAPVVLPRSLDFSTDPDLAAEKIDRFVQAVTGWKLSSPLTAVSADSTLLFNTYVHFQGKMKGFSLLAGPREFWVDNSTSVSVPMLSGTGHFQHWSDAQNNFSVTRVPLGDSACLLLIQPLHTSDLDQVEALTFRHDSSAWIKSPPPRAVHLTMPQLGLQASYDLQDLLTQAQLPTLLGAEANLGRIGDANPRVGKVLNSVLFELEADEGEQPAESAQKPDGPEVLEVTLNSPFLFALHESDAASLHFLGRVTNPLSAA</sequence>
<dbReference type="Gene3D" id="3.30.497.10">
    <property type="entry name" value="Antithrombin, subunit I, domain 2"/>
    <property type="match status" value="1"/>
</dbReference>
<evidence type="ECO:0000256" key="4">
    <source>
        <dbReference type="ARBA" id="ARBA00015105"/>
    </source>
</evidence>
<evidence type="ECO:0000256" key="13">
    <source>
        <dbReference type="ARBA" id="ARBA00033182"/>
    </source>
</evidence>
<keyword evidence="8" id="KW-1015">Disulfide bond</keyword>
<evidence type="ECO:0000313" key="19">
    <source>
        <dbReference type="RefSeq" id="XP_008072547.1"/>
    </source>
</evidence>
<keyword evidence="10" id="KW-0839">Vasoconstrictor</keyword>
<comment type="subcellular location">
    <subcellularLocation>
        <location evidence="2">Secreted</location>
    </subcellularLocation>
</comment>
<dbReference type="InterPro" id="IPR000215">
    <property type="entry name" value="Serpin_fam"/>
</dbReference>
<comment type="function">
    <text evidence="1">Essential component of the renin-angiotensin system (RAS), a potent regulator of blood pressure, body fluid and electrolyte homeostasis.</text>
</comment>
<comment type="function">
    <text evidence="14">Acts directly on vascular smooth muscle as a potent vasoconstrictor, affects cardiac contractility and heart rate through its action on the sympathetic nervous system, and alters renal sodium and water absorption through its ability to stimulate the zona glomerulosa cells of the adrenal cortex to synthesize and secrete aldosterone. Acts by binding to angiotensin receptors AGTR1 and AGTR2. Also binds the DEAR/FBXW7-AS1 receptor.</text>
</comment>
<dbReference type="InterPro" id="IPR023795">
    <property type="entry name" value="Serpin_CS"/>
</dbReference>
<dbReference type="InterPro" id="IPR036186">
    <property type="entry name" value="Serpin_sf"/>
</dbReference>
<evidence type="ECO:0000256" key="7">
    <source>
        <dbReference type="ARBA" id="ARBA00022858"/>
    </source>
</evidence>
<dbReference type="CTD" id="183"/>
<dbReference type="InterPro" id="IPR042185">
    <property type="entry name" value="Serpin_sf_2"/>
</dbReference>
<evidence type="ECO:0000256" key="11">
    <source>
        <dbReference type="ARBA" id="ARBA00029380"/>
    </source>
</evidence>
<keyword evidence="6 16" id="KW-0732">Signal</keyword>
<dbReference type="AlphaFoldDB" id="A0A1U7V4B7"/>
<evidence type="ECO:0000313" key="18">
    <source>
        <dbReference type="Proteomes" id="UP000189704"/>
    </source>
</evidence>
<evidence type="ECO:0000256" key="2">
    <source>
        <dbReference type="ARBA" id="ARBA00004613"/>
    </source>
</evidence>
<evidence type="ECO:0000256" key="8">
    <source>
        <dbReference type="ARBA" id="ARBA00023157"/>
    </source>
</evidence>
<evidence type="ECO:0000256" key="14">
    <source>
        <dbReference type="ARBA" id="ARBA00046068"/>
    </source>
</evidence>
<proteinExistence type="inferred from homology"/>
<evidence type="ECO:0000256" key="16">
    <source>
        <dbReference type="SAM" id="SignalP"/>
    </source>
</evidence>
<feature type="signal peptide" evidence="16">
    <location>
        <begin position="1"/>
        <end position="24"/>
    </location>
</feature>
<feature type="domain" description="Serpin" evidence="17">
    <location>
        <begin position="106"/>
        <end position="474"/>
    </location>
</feature>
<comment type="function">
    <text evidence="12">Is a ligand for the G-protein coupled receptor MAS1. Has vasodilator and antidiuretic effects. Has an antithrombotic effect that involves MAS1-mediated release of nitric oxide from platelets.</text>
</comment>
<dbReference type="Proteomes" id="UP000189704">
    <property type="component" value="Unplaced"/>
</dbReference>
<dbReference type="GO" id="GO:0004867">
    <property type="term" value="F:serine-type endopeptidase inhibitor activity"/>
    <property type="evidence" value="ECO:0007669"/>
    <property type="project" value="InterPro"/>
</dbReference>
<dbReference type="GeneID" id="103276903"/>
<dbReference type="PANTHER" id="PTHR11461">
    <property type="entry name" value="SERINE PROTEASE INHIBITOR, SERPIN"/>
    <property type="match status" value="1"/>
</dbReference>
<dbReference type="Pfam" id="PF00079">
    <property type="entry name" value="Serpin"/>
    <property type="match status" value="1"/>
</dbReference>
<dbReference type="InterPro" id="IPR042178">
    <property type="entry name" value="Serpin_sf_1"/>
</dbReference>
<dbReference type="Gene3D" id="2.30.39.10">
    <property type="entry name" value="Alpha-1-antitrypsin, domain 1"/>
    <property type="match status" value="1"/>
</dbReference>
<feature type="chain" id="PRO_5010532840" description="Angiotensinogen" evidence="16">
    <location>
        <begin position="25"/>
        <end position="478"/>
    </location>
</feature>
<dbReference type="SMART" id="SM00093">
    <property type="entry name" value="SERPIN"/>
    <property type="match status" value="1"/>
</dbReference>
<dbReference type="InterPro" id="IPR000227">
    <property type="entry name" value="Angiotensinogen"/>
</dbReference>
<organism evidence="18 19">
    <name type="scientific">Carlito syrichta</name>
    <name type="common">Philippine tarsier</name>
    <name type="synonym">Tarsius syrichta</name>
    <dbReference type="NCBI Taxonomy" id="1868482"/>
    <lineage>
        <taxon>Eukaryota</taxon>
        <taxon>Metazoa</taxon>
        <taxon>Chordata</taxon>
        <taxon>Craniata</taxon>
        <taxon>Vertebrata</taxon>
        <taxon>Euteleostomi</taxon>
        <taxon>Mammalia</taxon>
        <taxon>Eutheria</taxon>
        <taxon>Euarchontoglires</taxon>
        <taxon>Primates</taxon>
        <taxon>Haplorrhini</taxon>
        <taxon>Tarsiiformes</taxon>
        <taxon>Tarsiidae</taxon>
        <taxon>Carlito</taxon>
    </lineage>
</organism>
<dbReference type="GO" id="GO:0042310">
    <property type="term" value="P:vasoconstriction"/>
    <property type="evidence" value="ECO:0007669"/>
    <property type="project" value="UniProtKB-KW"/>
</dbReference>
<keyword evidence="5" id="KW-0964">Secreted</keyword>
<dbReference type="PROSITE" id="PS00284">
    <property type="entry name" value="SERPIN"/>
    <property type="match status" value="1"/>
</dbReference>
<name>A0A1U7V4B7_CARSF</name>
<evidence type="ECO:0000256" key="1">
    <source>
        <dbReference type="ARBA" id="ARBA00002747"/>
    </source>
</evidence>
<evidence type="ECO:0000256" key="5">
    <source>
        <dbReference type="ARBA" id="ARBA00022525"/>
    </source>
</evidence>